<keyword evidence="2" id="KW-1185">Reference proteome</keyword>
<evidence type="ECO:0000313" key="1">
    <source>
        <dbReference type="EMBL" id="MCZ8378116.1"/>
    </source>
</evidence>
<dbReference type="Proteomes" id="UP001142153">
    <property type="component" value="Unassembled WGS sequence"/>
</dbReference>
<name>A0ABT4PNH4_9MYCO</name>
<protein>
    <recommendedName>
        <fullName evidence="3">AbiEi antitoxin C-terminal domain-containing protein</fullName>
    </recommendedName>
</protein>
<evidence type="ECO:0008006" key="3">
    <source>
        <dbReference type="Google" id="ProtNLM"/>
    </source>
</evidence>
<proteinExistence type="predicted"/>
<organism evidence="1 2">
    <name type="scientific">Mycobacterium hippophais</name>
    <dbReference type="NCBI Taxonomy" id="3016340"/>
    <lineage>
        <taxon>Bacteria</taxon>
        <taxon>Bacillati</taxon>
        <taxon>Actinomycetota</taxon>
        <taxon>Actinomycetes</taxon>
        <taxon>Mycobacteriales</taxon>
        <taxon>Mycobacteriaceae</taxon>
        <taxon>Mycobacterium</taxon>
    </lineage>
</organism>
<accession>A0ABT4PNH4</accession>
<reference evidence="1" key="1">
    <citation type="submission" date="2022-12" db="EMBL/GenBank/DDBJ databases">
        <authorList>
            <person name="Deng Y."/>
            <person name="Zhang Y.-Q."/>
        </authorList>
    </citation>
    <scope>NUCLEOTIDE SEQUENCE</scope>
    <source>
        <strain evidence="1">CPCC 205372</strain>
    </source>
</reference>
<evidence type="ECO:0000313" key="2">
    <source>
        <dbReference type="Proteomes" id="UP001142153"/>
    </source>
</evidence>
<dbReference type="RefSeq" id="WP_269892907.1">
    <property type="nucleotide sequence ID" value="NZ_JAPZPY010000001.1"/>
</dbReference>
<comment type="caution">
    <text evidence="1">The sequence shown here is derived from an EMBL/GenBank/DDBJ whole genome shotgun (WGS) entry which is preliminary data.</text>
</comment>
<dbReference type="EMBL" id="JAPZPY010000001">
    <property type="protein sequence ID" value="MCZ8378116.1"/>
    <property type="molecule type" value="Genomic_DNA"/>
</dbReference>
<gene>
    <name evidence="1" type="ORF">O6P37_04510</name>
</gene>
<sequence>METPFIGGEALTGGVLTRHQLRSRHTALYPGVYVHADAEVSARLRAEAAWLWSRRRGILAGRSAAALHGAKWLDPRAPAELLYGNRHPPRGISTWADAIADDELTTIDGMVVTTPVRTALDLARRNPLQRAVAEVDALANATHLKVADVELLAERYRGRRGIRAARRALALVDPGAESPRETWLRLLVIRNGFPPPTTQIPVRDRYGVLVAVLDMGWEDIKVALDYEGAHHRGPIRFNKDIHRHDAVTELGWTDIRVTSQDTEGGIICRLQAAWDRRM</sequence>